<dbReference type="InterPro" id="IPR037126">
    <property type="entry name" value="PdaC/RsiV-like_sf"/>
</dbReference>
<proteinExistence type="predicted"/>
<reference evidence="3" key="1">
    <citation type="journal article" date="2020" name="mSystems">
        <title>Genome- and Community-Level Interaction Insights into Carbon Utilization and Element Cycling Functions of Hydrothermarchaeota in Hydrothermal Sediment.</title>
        <authorList>
            <person name="Zhou Z."/>
            <person name="Liu Y."/>
            <person name="Xu W."/>
            <person name="Pan J."/>
            <person name="Luo Z.H."/>
            <person name="Li M."/>
        </authorList>
    </citation>
    <scope>NUCLEOTIDE SEQUENCE [LARGE SCALE GENOMIC DNA]</scope>
    <source>
        <strain evidence="3">SpSt-855</strain>
    </source>
</reference>
<evidence type="ECO:0000259" key="2">
    <source>
        <dbReference type="Pfam" id="PF11738"/>
    </source>
</evidence>
<feature type="chain" id="PRO_5031261031" evidence="1">
    <location>
        <begin position="18"/>
        <end position="344"/>
    </location>
</feature>
<accession>A0A7V5CSN6</accession>
<feature type="domain" description="DUF3298" evidence="2">
    <location>
        <begin position="239"/>
        <end position="323"/>
    </location>
</feature>
<dbReference type="AlphaFoldDB" id="A0A7V5CSN6"/>
<name>A0A7V5CSN6_9BACT</name>
<feature type="signal peptide" evidence="1">
    <location>
        <begin position="1"/>
        <end position="17"/>
    </location>
</feature>
<dbReference type="Gene3D" id="3.90.640.20">
    <property type="entry name" value="Heat-shock cognate protein, ATPase"/>
    <property type="match status" value="1"/>
</dbReference>
<evidence type="ECO:0000313" key="3">
    <source>
        <dbReference type="EMBL" id="HGY93991.1"/>
    </source>
</evidence>
<dbReference type="Pfam" id="PF11738">
    <property type="entry name" value="DUF3298"/>
    <property type="match status" value="1"/>
</dbReference>
<dbReference type="InterPro" id="IPR021729">
    <property type="entry name" value="DUF3298"/>
</dbReference>
<dbReference type="EMBL" id="DTKL01000025">
    <property type="protein sequence ID" value="HGY93991.1"/>
    <property type="molecule type" value="Genomic_DNA"/>
</dbReference>
<organism evidence="3">
    <name type="scientific">Acidobacterium capsulatum</name>
    <dbReference type="NCBI Taxonomy" id="33075"/>
    <lineage>
        <taxon>Bacteria</taxon>
        <taxon>Pseudomonadati</taxon>
        <taxon>Acidobacteriota</taxon>
        <taxon>Terriglobia</taxon>
        <taxon>Terriglobales</taxon>
        <taxon>Acidobacteriaceae</taxon>
        <taxon>Acidobacterium</taxon>
    </lineage>
</organism>
<evidence type="ECO:0000256" key="1">
    <source>
        <dbReference type="SAM" id="SignalP"/>
    </source>
</evidence>
<gene>
    <name evidence="3" type="ORF">ENW50_04805</name>
</gene>
<protein>
    <submittedName>
        <fullName evidence="3">DUF3298 domain-containing protein</fullName>
    </submittedName>
</protein>
<comment type="caution">
    <text evidence="3">The sequence shown here is derived from an EMBL/GenBank/DDBJ whole genome shotgun (WGS) entry which is preliminary data.</text>
</comment>
<keyword evidence="1" id="KW-0732">Signal</keyword>
<sequence length="344" mass="37882">MRRFALILLAFATTVLAVNLPCTPKVPKAAACSDASFAAATAALRTAFQQSEAQLSATAGRQMEADAAEWLAWTQRICPTGKAECLTPLYRAEEKTIAEGMVRAGGMQFYPRTEYRTAPDPAHTAGEPEHLPGDPGYGVGEFVWPQVDRPKERAARWNRAVRARVAALKRGSVAEGDAFEPSPLGGKHEWLSYRVTAANARLIEVTFTQSIFPYGAAHPATEKTQMNWWLPRGREVRAEDVFRPGSGWRPFLAGMSYEHLVEMSRRKENPVRIFPEAESRPAAEKAALQTGHWTLLRGGLCVTFPAYSVAAGFYGEPAIFIRWGQLRPYLAAGLDPETLPVPVR</sequence>